<evidence type="ECO:0000313" key="7">
    <source>
        <dbReference type="EMBL" id="EFO94870.1"/>
    </source>
</evidence>
<dbReference type="EMBL" id="DS268409">
    <property type="protein sequence ID" value="EFO94870.1"/>
    <property type="molecule type" value="Genomic_DNA"/>
</dbReference>
<feature type="domain" description="Receptor ligand binding region" evidence="6">
    <location>
        <begin position="50"/>
        <end position="150"/>
    </location>
</feature>
<proteinExistence type="predicted"/>
<keyword evidence="3" id="KW-1133">Transmembrane helix</keyword>
<dbReference type="InterPro" id="IPR028082">
    <property type="entry name" value="Peripla_BP_I"/>
</dbReference>
<evidence type="ECO:0000256" key="4">
    <source>
        <dbReference type="ARBA" id="ARBA00023136"/>
    </source>
</evidence>
<feature type="chain" id="PRO_5003172857" description="Receptor ligand binding region domain-containing protein" evidence="5">
    <location>
        <begin position="20"/>
        <end position="152"/>
    </location>
</feature>
<sequence>MRLLHFSIFIFLLFESKSCQNNTARPLIRVGIAAALKTQNGSIGWGYTGGAVPLALQYLKGHGYLKDFDFEFHVEYTECDLSTVVKAGVSFMKTNDYDVVIGPPCAPALKMMGTLSTLYKKPVLGWGFVTESEFSDMSRFPYVTSVLPSSET</sequence>
<dbReference type="InParanoid" id="E3LJ42"/>
<dbReference type="Proteomes" id="UP000008281">
    <property type="component" value="Unassembled WGS sequence"/>
</dbReference>
<keyword evidence="2" id="KW-0812">Transmembrane</keyword>
<evidence type="ECO:0000256" key="3">
    <source>
        <dbReference type="ARBA" id="ARBA00022989"/>
    </source>
</evidence>
<dbReference type="OrthoDB" id="5855204at2759"/>
<dbReference type="AlphaFoldDB" id="E3LJ42"/>
<dbReference type="eggNOG" id="KOG1023">
    <property type="taxonomic scope" value="Eukaryota"/>
</dbReference>
<dbReference type="STRING" id="31234.E3LJ42"/>
<evidence type="ECO:0000256" key="1">
    <source>
        <dbReference type="ARBA" id="ARBA00004370"/>
    </source>
</evidence>
<evidence type="ECO:0000313" key="8">
    <source>
        <dbReference type="Proteomes" id="UP000008281"/>
    </source>
</evidence>
<dbReference type="OMA" id="YTECDIA"/>
<organism evidence="8">
    <name type="scientific">Caenorhabditis remanei</name>
    <name type="common">Caenorhabditis vulgaris</name>
    <dbReference type="NCBI Taxonomy" id="31234"/>
    <lineage>
        <taxon>Eukaryota</taxon>
        <taxon>Metazoa</taxon>
        <taxon>Ecdysozoa</taxon>
        <taxon>Nematoda</taxon>
        <taxon>Chromadorea</taxon>
        <taxon>Rhabditida</taxon>
        <taxon>Rhabditina</taxon>
        <taxon>Rhabditomorpha</taxon>
        <taxon>Rhabditoidea</taxon>
        <taxon>Rhabditidae</taxon>
        <taxon>Peloderinae</taxon>
        <taxon>Caenorhabditis</taxon>
    </lineage>
</organism>
<evidence type="ECO:0000256" key="5">
    <source>
        <dbReference type="SAM" id="SignalP"/>
    </source>
</evidence>
<name>E3LJ42_CAERE</name>
<accession>E3LJ42</accession>
<keyword evidence="4" id="KW-0472">Membrane</keyword>
<comment type="subcellular location">
    <subcellularLocation>
        <location evidence="1">Membrane</location>
    </subcellularLocation>
</comment>
<reference evidence="7" key="1">
    <citation type="submission" date="2007-07" db="EMBL/GenBank/DDBJ databases">
        <title>PCAP assembly of the Caenorhabditis remanei genome.</title>
        <authorList>
            <consortium name="The Caenorhabditis remanei Sequencing Consortium"/>
            <person name="Wilson R.K."/>
        </authorList>
    </citation>
    <scope>NUCLEOTIDE SEQUENCE [LARGE SCALE GENOMIC DNA]</scope>
    <source>
        <strain evidence="7">PB4641</strain>
    </source>
</reference>
<dbReference type="Gene3D" id="3.40.50.2300">
    <property type="match status" value="1"/>
</dbReference>
<gene>
    <name evidence="7" type="ORF">CRE_09056</name>
</gene>
<protein>
    <recommendedName>
        <fullName evidence="6">Receptor ligand binding region domain-containing protein</fullName>
    </recommendedName>
</protein>
<dbReference type="SUPFAM" id="SSF53822">
    <property type="entry name" value="Periplasmic binding protein-like I"/>
    <property type="match status" value="1"/>
</dbReference>
<feature type="signal peptide" evidence="5">
    <location>
        <begin position="1"/>
        <end position="19"/>
    </location>
</feature>
<dbReference type="HOGENOM" id="CLU_1724026_0_0_1"/>
<dbReference type="Pfam" id="PF01094">
    <property type="entry name" value="ANF_receptor"/>
    <property type="match status" value="1"/>
</dbReference>
<evidence type="ECO:0000259" key="6">
    <source>
        <dbReference type="Pfam" id="PF01094"/>
    </source>
</evidence>
<keyword evidence="8" id="KW-1185">Reference proteome</keyword>
<dbReference type="InterPro" id="IPR001828">
    <property type="entry name" value="ANF_lig-bd_rcpt"/>
</dbReference>
<evidence type="ECO:0000256" key="2">
    <source>
        <dbReference type="ARBA" id="ARBA00022692"/>
    </source>
</evidence>
<keyword evidence="5" id="KW-0732">Signal</keyword>
<dbReference type="GO" id="GO:0016020">
    <property type="term" value="C:membrane"/>
    <property type="evidence" value="ECO:0007669"/>
    <property type="project" value="UniProtKB-SubCell"/>
</dbReference>